<evidence type="ECO:0000256" key="3">
    <source>
        <dbReference type="ARBA" id="ARBA00022729"/>
    </source>
</evidence>
<dbReference type="InterPro" id="IPR012338">
    <property type="entry name" value="Beta-lactam/transpept-like"/>
</dbReference>
<sequence>MRRYNGFEVPVRNRENQLAQHVIGYLSDGEGVSGIEAAYNDYLRSCVSENTVTYSVDGRGSVMDGLGRDISENGPMTEGVVLTIDKYIQAICELAGGRMKKGAVVVMDIYSGEILGMASFPTYSADTLAEAVNDKDSPLINRCLYSYNVGSIFKLVTSLAAFEQGIEESFSYNC</sequence>
<dbReference type="Pfam" id="PF00905">
    <property type="entry name" value="Transpeptidase"/>
    <property type="match status" value="1"/>
</dbReference>
<dbReference type="PANTHER" id="PTHR30627:SF6">
    <property type="entry name" value="BETA-LACTAMASE YBXI-RELATED"/>
    <property type="match status" value="1"/>
</dbReference>
<keyword evidence="4" id="KW-0378">Hydrolase</keyword>
<dbReference type="GO" id="GO:0071555">
    <property type="term" value="P:cell wall organization"/>
    <property type="evidence" value="ECO:0007669"/>
    <property type="project" value="TreeGrafter"/>
</dbReference>
<name>K1T533_9ZZZZ</name>
<evidence type="ECO:0000256" key="4">
    <source>
        <dbReference type="ARBA" id="ARBA00022801"/>
    </source>
</evidence>
<dbReference type="Gene3D" id="3.90.1310.10">
    <property type="entry name" value="Penicillin-binding protein 2a (Domain 2)"/>
    <property type="match status" value="1"/>
</dbReference>
<dbReference type="SUPFAM" id="SSF56601">
    <property type="entry name" value="beta-lactamase/transpeptidase-like"/>
    <property type="match status" value="1"/>
</dbReference>
<keyword evidence="5" id="KW-0046">Antibiotic resistance</keyword>
<dbReference type="GO" id="GO:0008658">
    <property type="term" value="F:penicillin binding"/>
    <property type="evidence" value="ECO:0007669"/>
    <property type="project" value="InterPro"/>
</dbReference>
<gene>
    <name evidence="7" type="ORF">LEA_12384</name>
</gene>
<comment type="catalytic activity">
    <reaction evidence="1">
        <text>a beta-lactam + H2O = a substituted beta-amino acid</text>
        <dbReference type="Rhea" id="RHEA:20401"/>
        <dbReference type="ChEBI" id="CHEBI:15377"/>
        <dbReference type="ChEBI" id="CHEBI:35627"/>
        <dbReference type="ChEBI" id="CHEBI:140347"/>
        <dbReference type="EC" id="3.5.2.6"/>
    </reaction>
</comment>
<dbReference type="PANTHER" id="PTHR30627">
    <property type="entry name" value="PEPTIDOGLYCAN D,D-TRANSPEPTIDASE"/>
    <property type="match status" value="1"/>
</dbReference>
<dbReference type="AlphaFoldDB" id="K1T533"/>
<dbReference type="GO" id="GO:0016740">
    <property type="term" value="F:transferase activity"/>
    <property type="evidence" value="ECO:0007669"/>
    <property type="project" value="UniProtKB-KW"/>
</dbReference>
<dbReference type="EC" id="3.5.2.6" evidence="2"/>
<dbReference type="InterPro" id="IPR050515">
    <property type="entry name" value="Beta-lactam/transpept"/>
</dbReference>
<dbReference type="Gene3D" id="3.40.710.10">
    <property type="entry name" value="DD-peptidase/beta-lactamase superfamily"/>
    <property type="match status" value="1"/>
</dbReference>
<dbReference type="GO" id="GO:0046677">
    <property type="term" value="P:response to antibiotic"/>
    <property type="evidence" value="ECO:0007669"/>
    <property type="project" value="UniProtKB-KW"/>
</dbReference>
<keyword evidence="7" id="KW-0808">Transferase</keyword>
<reference evidence="7" key="1">
    <citation type="journal article" date="2013" name="Environ. Microbiol.">
        <title>Microbiota from the distal guts of lean and obese adolescents exhibit partial functional redundancy besides clear differences in community structure.</title>
        <authorList>
            <person name="Ferrer M."/>
            <person name="Ruiz A."/>
            <person name="Lanza F."/>
            <person name="Haange S.B."/>
            <person name="Oberbach A."/>
            <person name="Till H."/>
            <person name="Bargiela R."/>
            <person name="Campoy C."/>
            <person name="Segura M.T."/>
            <person name="Richter M."/>
            <person name="von Bergen M."/>
            <person name="Seifert J."/>
            <person name="Suarez A."/>
        </authorList>
    </citation>
    <scope>NUCLEOTIDE SEQUENCE</scope>
</reference>
<dbReference type="GO" id="GO:0008800">
    <property type="term" value="F:beta-lactamase activity"/>
    <property type="evidence" value="ECO:0007669"/>
    <property type="project" value="UniProtKB-EC"/>
</dbReference>
<protein>
    <recommendedName>
        <fullName evidence="2">beta-lactamase</fullName>
        <ecNumber evidence="2">3.5.2.6</ecNumber>
    </recommendedName>
</protein>
<feature type="domain" description="Penicillin-binding protein transpeptidase" evidence="6">
    <location>
        <begin position="102"/>
        <end position="173"/>
    </location>
</feature>
<evidence type="ECO:0000256" key="2">
    <source>
        <dbReference type="ARBA" id="ARBA00012865"/>
    </source>
</evidence>
<keyword evidence="3" id="KW-0732">Signal</keyword>
<organism evidence="7">
    <name type="scientific">human gut metagenome</name>
    <dbReference type="NCBI Taxonomy" id="408170"/>
    <lineage>
        <taxon>unclassified sequences</taxon>
        <taxon>metagenomes</taxon>
        <taxon>organismal metagenomes</taxon>
    </lineage>
</organism>
<evidence type="ECO:0000313" key="7">
    <source>
        <dbReference type="EMBL" id="EKC61385.1"/>
    </source>
</evidence>
<dbReference type="InterPro" id="IPR001460">
    <property type="entry name" value="PCN-bd_Tpept"/>
</dbReference>
<proteinExistence type="predicted"/>
<accession>K1T533</accession>
<evidence type="ECO:0000256" key="5">
    <source>
        <dbReference type="ARBA" id="ARBA00023251"/>
    </source>
</evidence>
<evidence type="ECO:0000259" key="6">
    <source>
        <dbReference type="Pfam" id="PF00905"/>
    </source>
</evidence>
<dbReference type="EMBL" id="AJWY01008378">
    <property type="protein sequence ID" value="EKC61385.1"/>
    <property type="molecule type" value="Genomic_DNA"/>
</dbReference>
<comment type="caution">
    <text evidence="7">The sequence shown here is derived from an EMBL/GenBank/DDBJ whole genome shotgun (WGS) entry which is preliminary data.</text>
</comment>
<feature type="non-terminal residue" evidence="7">
    <location>
        <position position="174"/>
    </location>
</feature>
<evidence type="ECO:0000256" key="1">
    <source>
        <dbReference type="ARBA" id="ARBA00001526"/>
    </source>
</evidence>
<dbReference type="GO" id="GO:0005886">
    <property type="term" value="C:plasma membrane"/>
    <property type="evidence" value="ECO:0007669"/>
    <property type="project" value="TreeGrafter"/>
</dbReference>